<protein>
    <submittedName>
        <fullName evidence="2">Uncharacterized protein</fullName>
    </submittedName>
</protein>
<reference evidence="2" key="1">
    <citation type="submission" date="2022-11" db="UniProtKB">
        <authorList>
            <consortium name="WormBaseParasite"/>
        </authorList>
    </citation>
    <scope>IDENTIFICATION</scope>
</reference>
<accession>A0A915D6D2</accession>
<keyword evidence="1" id="KW-1185">Reference proteome</keyword>
<name>A0A915D6D2_9BILA</name>
<sequence length="76" mass="8393">MQFCLLVGSKVAYYDLNPCWSDDEDGDAKTSMVVAVDKQKVEIGNGVLLISTGPVLAFRPLVNIAIMLNISQPRHW</sequence>
<dbReference type="AlphaFoldDB" id="A0A915D6D2"/>
<evidence type="ECO:0000313" key="1">
    <source>
        <dbReference type="Proteomes" id="UP000887574"/>
    </source>
</evidence>
<evidence type="ECO:0000313" key="2">
    <source>
        <dbReference type="WBParaSite" id="jg16468"/>
    </source>
</evidence>
<dbReference type="WBParaSite" id="jg16468">
    <property type="protein sequence ID" value="jg16468"/>
    <property type="gene ID" value="jg16468"/>
</dbReference>
<dbReference type="Proteomes" id="UP000887574">
    <property type="component" value="Unplaced"/>
</dbReference>
<proteinExistence type="predicted"/>
<organism evidence="1 2">
    <name type="scientific">Ditylenchus dipsaci</name>
    <dbReference type="NCBI Taxonomy" id="166011"/>
    <lineage>
        <taxon>Eukaryota</taxon>
        <taxon>Metazoa</taxon>
        <taxon>Ecdysozoa</taxon>
        <taxon>Nematoda</taxon>
        <taxon>Chromadorea</taxon>
        <taxon>Rhabditida</taxon>
        <taxon>Tylenchina</taxon>
        <taxon>Tylenchomorpha</taxon>
        <taxon>Sphaerularioidea</taxon>
        <taxon>Anguinidae</taxon>
        <taxon>Anguininae</taxon>
        <taxon>Ditylenchus</taxon>
    </lineage>
</organism>